<keyword evidence="3 4" id="KW-0012">Acyltransferase</keyword>
<evidence type="ECO:0000256" key="4">
    <source>
        <dbReference type="RuleBase" id="RU361267"/>
    </source>
</evidence>
<feature type="domain" description="Phospholipid/glycerol acyltransferase" evidence="5">
    <location>
        <begin position="112"/>
        <end position="239"/>
    </location>
</feature>
<dbReference type="STRING" id="857566.A0A1E3PCL3"/>
<dbReference type="Proteomes" id="UP000095009">
    <property type="component" value="Unassembled WGS sequence"/>
</dbReference>
<organism evidence="6 7">
    <name type="scientific">Nadsonia fulvescens var. elongata DSM 6958</name>
    <dbReference type="NCBI Taxonomy" id="857566"/>
    <lineage>
        <taxon>Eukaryota</taxon>
        <taxon>Fungi</taxon>
        <taxon>Dikarya</taxon>
        <taxon>Ascomycota</taxon>
        <taxon>Saccharomycotina</taxon>
        <taxon>Dipodascomycetes</taxon>
        <taxon>Dipodascales</taxon>
        <taxon>Dipodascales incertae sedis</taxon>
        <taxon>Nadsonia</taxon>
    </lineage>
</organism>
<evidence type="ECO:0000313" key="7">
    <source>
        <dbReference type="Proteomes" id="UP000095009"/>
    </source>
</evidence>
<dbReference type="GO" id="GO:0005783">
    <property type="term" value="C:endoplasmic reticulum"/>
    <property type="evidence" value="ECO:0007669"/>
    <property type="project" value="TreeGrafter"/>
</dbReference>
<dbReference type="PANTHER" id="PTHR10434">
    <property type="entry name" value="1-ACYL-SN-GLYCEROL-3-PHOSPHATE ACYLTRANSFERASE"/>
    <property type="match status" value="1"/>
</dbReference>
<reference evidence="6 7" key="1">
    <citation type="journal article" date="2016" name="Proc. Natl. Acad. Sci. U.S.A.">
        <title>Comparative genomics of biotechnologically important yeasts.</title>
        <authorList>
            <person name="Riley R."/>
            <person name="Haridas S."/>
            <person name="Wolfe K.H."/>
            <person name="Lopes M.R."/>
            <person name="Hittinger C.T."/>
            <person name="Goeker M."/>
            <person name="Salamov A.A."/>
            <person name="Wisecaver J.H."/>
            <person name="Long T.M."/>
            <person name="Calvey C.H."/>
            <person name="Aerts A.L."/>
            <person name="Barry K.W."/>
            <person name="Choi C."/>
            <person name="Clum A."/>
            <person name="Coughlan A.Y."/>
            <person name="Deshpande S."/>
            <person name="Douglass A.P."/>
            <person name="Hanson S.J."/>
            <person name="Klenk H.-P."/>
            <person name="LaButti K.M."/>
            <person name="Lapidus A."/>
            <person name="Lindquist E.A."/>
            <person name="Lipzen A.M."/>
            <person name="Meier-Kolthoff J.P."/>
            <person name="Ohm R.A."/>
            <person name="Otillar R.P."/>
            <person name="Pangilinan J.L."/>
            <person name="Peng Y."/>
            <person name="Rokas A."/>
            <person name="Rosa C.A."/>
            <person name="Scheuner C."/>
            <person name="Sibirny A.A."/>
            <person name="Slot J.C."/>
            <person name="Stielow J.B."/>
            <person name="Sun H."/>
            <person name="Kurtzman C.P."/>
            <person name="Blackwell M."/>
            <person name="Grigoriev I.V."/>
            <person name="Jeffries T.W."/>
        </authorList>
    </citation>
    <scope>NUCLEOTIDE SEQUENCE [LARGE SCALE GENOMIC DNA]</scope>
    <source>
        <strain evidence="6 7">DSM 6958</strain>
    </source>
</reference>
<keyword evidence="4" id="KW-0443">Lipid metabolism</keyword>
<comment type="domain">
    <text evidence="4">The HXXXXD motif is essential for acyltransferase activity and may constitute the binding site for the phosphate moiety of the glycerol-3-phosphate.</text>
</comment>
<dbReference type="AlphaFoldDB" id="A0A1E3PCL3"/>
<dbReference type="InterPro" id="IPR002123">
    <property type="entry name" value="Plipid/glycerol_acylTrfase"/>
</dbReference>
<accession>A0A1E3PCL3</accession>
<evidence type="ECO:0000313" key="6">
    <source>
        <dbReference type="EMBL" id="ODQ63101.1"/>
    </source>
</evidence>
<keyword evidence="4" id="KW-1208">Phospholipid metabolism</keyword>
<dbReference type="EC" id="2.3.1.51" evidence="4"/>
<dbReference type="EMBL" id="KV454416">
    <property type="protein sequence ID" value="ODQ63101.1"/>
    <property type="molecule type" value="Genomic_DNA"/>
</dbReference>
<sequence length="323" mass="35884">MKLLSKLYQPIRFYSRVMIALASFMTSAAFGVISSVVCSIVGRKGMSQWTVARFFYTLGSKLLGNNVTVRKRTLVRELATDVDDCEPQVRYVDKITVESANFDPITQIPHPAVVISNHQNEMDIWILGRIMPQNCSITAKSSLKLVPILGLFMSLSGTVFLDRANRNKSLRVLNGAVDAIKNGIGYRNKREKVGHTVFMYPEGTRSYACNLELLPFKKGAFHLAIQAQVPIVPIVIANTSRAFNGKQRLMCKANVIAEVLDPIETTGLTAEDVNELVLKTYERMSAVYRDIGYAEVLDNTSTDIKDASADERAVLLNGQMLIN</sequence>
<proteinExistence type="inferred from homology"/>
<gene>
    <name evidence="6" type="ORF">NADFUDRAFT_48318</name>
</gene>
<dbReference type="Pfam" id="PF01553">
    <property type="entry name" value="Acyltransferase"/>
    <property type="match status" value="1"/>
</dbReference>
<protein>
    <recommendedName>
        <fullName evidence="4">1-acyl-sn-glycerol-3-phosphate acyltransferase</fullName>
        <ecNumber evidence="4">2.3.1.51</ecNumber>
    </recommendedName>
</protein>
<dbReference type="CDD" id="cd07989">
    <property type="entry name" value="LPLAT_AGPAT-like"/>
    <property type="match status" value="1"/>
</dbReference>
<dbReference type="PANTHER" id="PTHR10434:SF11">
    <property type="entry name" value="1-ACYL-SN-GLYCEROL-3-PHOSPHATE ACYLTRANSFERASE"/>
    <property type="match status" value="1"/>
</dbReference>
<keyword evidence="4" id="KW-0594">Phospholipid biosynthesis</keyword>
<keyword evidence="7" id="KW-1185">Reference proteome</keyword>
<evidence type="ECO:0000256" key="1">
    <source>
        <dbReference type="ARBA" id="ARBA00008655"/>
    </source>
</evidence>
<dbReference type="GO" id="GO:0016020">
    <property type="term" value="C:membrane"/>
    <property type="evidence" value="ECO:0007669"/>
    <property type="project" value="InterPro"/>
</dbReference>
<dbReference type="NCBIfam" id="TIGR00530">
    <property type="entry name" value="AGP_acyltrn"/>
    <property type="match status" value="1"/>
</dbReference>
<evidence type="ECO:0000256" key="2">
    <source>
        <dbReference type="ARBA" id="ARBA00022679"/>
    </source>
</evidence>
<dbReference type="GO" id="GO:0006654">
    <property type="term" value="P:phosphatidic acid biosynthetic process"/>
    <property type="evidence" value="ECO:0007669"/>
    <property type="project" value="TreeGrafter"/>
</dbReference>
<keyword evidence="4" id="KW-0444">Lipid biosynthesis</keyword>
<dbReference type="OrthoDB" id="202234at2759"/>
<comment type="similarity">
    <text evidence="1 4">Belongs to the 1-acyl-sn-glycerol-3-phosphate acyltransferase family.</text>
</comment>
<dbReference type="GO" id="GO:0003841">
    <property type="term" value="F:1-acylglycerol-3-phosphate O-acyltransferase activity"/>
    <property type="evidence" value="ECO:0007669"/>
    <property type="project" value="UniProtKB-UniRule"/>
</dbReference>
<name>A0A1E3PCL3_9ASCO</name>
<evidence type="ECO:0000259" key="5">
    <source>
        <dbReference type="SMART" id="SM00563"/>
    </source>
</evidence>
<keyword evidence="2 4" id="KW-0808">Transferase</keyword>
<comment type="catalytic activity">
    <reaction evidence="4">
        <text>a 1-acyl-sn-glycero-3-phosphate + an acyl-CoA = a 1,2-diacyl-sn-glycero-3-phosphate + CoA</text>
        <dbReference type="Rhea" id="RHEA:19709"/>
        <dbReference type="ChEBI" id="CHEBI:57287"/>
        <dbReference type="ChEBI" id="CHEBI:57970"/>
        <dbReference type="ChEBI" id="CHEBI:58342"/>
        <dbReference type="ChEBI" id="CHEBI:58608"/>
        <dbReference type="EC" id="2.3.1.51"/>
    </reaction>
</comment>
<dbReference type="SMART" id="SM00563">
    <property type="entry name" value="PlsC"/>
    <property type="match status" value="1"/>
</dbReference>
<dbReference type="SUPFAM" id="SSF69593">
    <property type="entry name" value="Glycerol-3-phosphate (1)-acyltransferase"/>
    <property type="match status" value="1"/>
</dbReference>
<dbReference type="InterPro" id="IPR004552">
    <property type="entry name" value="AGP_acyltrans"/>
</dbReference>
<evidence type="ECO:0000256" key="3">
    <source>
        <dbReference type="ARBA" id="ARBA00023315"/>
    </source>
</evidence>